<feature type="domain" description="PAS" evidence="6">
    <location>
        <begin position="510"/>
        <end position="546"/>
    </location>
</feature>
<dbReference type="InterPro" id="IPR000014">
    <property type="entry name" value="PAS"/>
</dbReference>
<comment type="caution">
    <text evidence="8">The sequence shown here is derived from an EMBL/GenBank/DDBJ whole genome shotgun (WGS) entry which is preliminary data.</text>
</comment>
<dbReference type="PROSITE" id="PS50112">
    <property type="entry name" value="PAS"/>
    <property type="match status" value="1"/>
</dbReference>
<dbReference type="PROSITE" id="PS51257">
    <property type="entry name" value="PROKAR_LIPOPROTEIN"/>
    <property type="match status" value="1"/>
</dbReference>
<dbReference type="SUPFAM" id="SSF158472">
    <property type="entry name" value="HAMP domain-like"/>
    <property type="match status" value="1"/>
</dbReference>
<evidence type="ECO:0000313" key="8">
    <source>
        <dbReference type="EMBL" id="PWV64862.1"/>
    </source>
</evidence>
<dbReference type="EMBL" id="QGTJ01000002">
    <property type="protein sequence ID" value="PWV64862.1"/>
    <property type="molecule type" value="Genomic_DNA"/>
</dbReference>
<dbReference type="Gene3D" id="6.10.340.10">
    <property type="match status" value="1"/>
</dbReference>
<feature type="domain" description="HAMP" evidence="7">
    <location>
        <begin position="443"/>
        <end position="495"/>
    </location>
</feature>
<evidence type="ECO:0000259" key="7">
    <source>
        <dbReference type="PROSITE" id="PS50885"/>
    </source>
</evidence>
<gene>
    <name evidence="8" type="ORF">C7443_102516</name>
</gene>
<dbReference type="SMART" id="SM00283">
    <property type="entry name" value="MA"/>
    <property type="match status" value="1"/>
</dbReference>
<dbReference type="InterPro" id="IPR004089">
    <property type="entry name" value="MCPsignal_dom"/>
</dbReference>
<evidence type="ECO:0000256" key="2">
    <source>
        <dbReference type="ARBA" id="ARBA00023224"/>
    </source>
</evidence>
<dbReference type="SMART" id="SM00304">
    <property type="entry name" value="HAMP"/>
    <property type="match status" value="2"/>
</dbReference>
<evidence type="ECO:0000313" key="9">
    <source>
        <dbReference type="Proteomes" id="UP000246569"/>
    </source>
</evidence>
<name>A0A317MZY1_9GAMM</name>
<dbReference type="PANTHER" id="PTHR32089:SF112">
    <property type="entry name" value="LYSOZYME-LIKE PROTEIN-RELATED"/>
    <property type="match status" value="1"/>
</dbReference>
<dbReference type="GO" id="GO:0006935">
    <property type="term" value="P:chemotaxis"/>
    <property type="evidence" value="ECO:0007669"/>
    <property type="project" value="UniProtKB-ARBA"/>
</dbReference>
<keyword evidence="9" id="KW-1185">Reference proteome</keyword>
<accession>A0A317MZY1</accession>
<dbReference type="PROSITE" id="PS50111">
    <property type="entry name" value="CHEMOTAXIS_TRANSDUC_2"/>
    <property type="match status" value="1"/>
</dbReference>
<dbReference type="InterPro" id="IPR003660">
    <property type="entry name" value="HAMP_dom"/>
</dbReference>
<evidence type="ECO:0000256" key="4">
    <source>
        <dbReference type="PROSITE-ProRule" id="PRU00284"/>
    </source>
</evidence>
<reference evidence="8 9" key="1">
    <citation type="submission" date="2018-05" db="EMBL/GenBank/DDBJ databases">
        <title>Genomic Encyclopedia of Type Strains, Phase IV (KMG-IV): sequencing the most valuable type-strain genomes for metagenomic binning, comparative biology and taxonomic classification.</title>
        <authorList>
            <person name="Goeker M."/>
        </authorList>
    </citation>
    <scope>NUCLEOTIDE SEQUENCE [LARGE SCALE GENOMIC DNA]</scope>
    <source>
        <strain evidence="8 9">DSM 23606</strain>
    </source>
</reference>
<dbReference type="OrthoDB" id="2489132at2"/>
<dbReference type="RefSeq" id="WP_110017485.1">
    <property type="nucleotide sequence ID" value="NZ_QGTJ01000002.1"/>
</dbReference>
<protein>
    <submittedName>
        <fullName evidence="8">Methyl-accepting chemotaxis protein</fullName>
    </submittedName>
</protein>
<dbReference type="Proteomes" id="UP000246569">
    <property type="component" value="Unassembled WGS sequence"/>
</dbReference>
<dbReference type="Pfam" id="PF13188">
    <property type="entry name" value="PAS_8"/>
    <property type="match status" value="1"/>
</dbReference>
<dbReference type="Gene3D" id="3.30.450.20">
    <property type="entry name" value="PAS domain"/>
    <property type="match status" value="1"/>
</dbReference>
<evidence type="ECO:0000259" key="5">
    <source>
        <dbReference type="PROSITE" id="PS50111"/>
    </source>
</evidence>
<dbReference type="SUPFAM" id="SSF58104">
    <property type="entry name" value="Methyl-accepting chemotaxis protein (MCP) signaling domain"/>
    <property type="match status" value="1"/>
</dbReference>
<evidence type="ECO:0000256" key="3">
    <source>
        <dbReference type="ARBA" id="ARBA00029447"/>
    </source>
</evidence>
<dbReference type="Gene3D" id="1.10.287.950">
    <property type="entry name" value="Methyl-accepting chemotaxis protein"/>
    <property type="match status" value="1"/>
</dbReference>
<dbReference type="Pfam" id="PF00672">
    <property type="entry name" value="HAMP"/>
    <property type="match status" value="1"/>
</dbReference>
<dbReference type="GO" id="GO:0007165">
    <property type="term" value="P:signal transduction"/>
    <property type="evidence" value="ECO:0007669"/>
    <property type="project" value="UniProtKB-KW"/>
</dbReference>
<dbReference type="GO" id="GO:0016020">
    <property type="term" value="C:membrane"/>
    <property type="evidence" value="ECO:0007669"/>
    <property type="project" value="UniProtKB-SubCell"/>
</dbReference>
<feature type="domain" description="Methyl-accepting transducer" evidence="5">
    <location>
        <begin position="694"/>
        <end position="930"/>
    </location>
</feature>
<comment type="similarity">
    <text evidence="3">Belongs to the methyl-accepting chemotaxis (MCP) protein family.</text>
</comment>
<feature type="domain" description="HAMP" evidence="7">
    <location>
        <begin position="637"/>
        <end position="689"/>
    </location>
</feature>
<organism evidence="8 9">
    <name type="scientific">Plasticicumulans acidivorans</name>
    <dbReference type="NCBI Taxonomy" id="886464"/>
    <lineage>
        <taxon>Bacteria</taxon>
        <taxon>Pseudomonadati</taxon>
        <taxon>Pseudomonadota</taxon>
        <taxon>Gammaproteobacteria</taxon>
        <taxon>Candidatus Competibacteraceae</taxon>
        <taxon>Plasticicumulans</taxon>
    </lineage>
</organism>
<evidence type="ECO:0000256" key="1">
    <source>
        <dbReference type="ARBA" id="ARBA00004370"/>
    </source>
</evidence>
<proteinExistence type="inferred from homology"/>
<dbReference type="PROSITE" id="PS50885">
    <property type="entry name" value="HAMP"/>
    <property type="match status" value="2"/>
</dbReference>
<evidence type="ECO:0000259" key="6">
    <source>
        <dbReference type="PROSITE" id="PS50112"/>
    </source>
</evidence>
<keyword evidence="2 4" id="KW-0807">Transducer</keyword>
<dbReference type="CDD" id="cd06225">
    <property type="entry name" value="HAMP"/>
    <property type="match status" value="1"/>
</dbReference>
<dbReference type="PANTHER" id="PTHR32089">
    <property type="entry name" value="METHYL-ACCEPTING CHEMOTAXIS PROTEIN MCPB"/>
    <property type="match status" value="1"/>
</dbReference>
<sequence>MNIFTRIGIRWQMLLILLGLGCLPLTSVVWLLSSHTDAGFAQLRAVVDQHSRDEALDKLVALRDTKRDAVQSFLQRRLEEVGALAQTELMSTAIERFHAGFHALRAQAGIDDAALADMRTRLHAYYDGAFAERYARESGGQRPPPAAFVDRLGADTVALQYRYIVANPNPIGEKDRLANTGGDSDYDRAHAALHPGLDALIQRLGFYDVFLIDPDDGDILYTAFKETDFATNVRSGPWAGSGIETIWDAARKLPAGGTAIVDLQPYTPSYDEAAGFIGAPVYRDHTLLGVLVFQYSMAEVTRVMAERSGLGDSGETYLIGPDQLPRTDTRFDTAHHSVKAAFRQPPLGRIDGAAIRTALAGNSGAGESVSYDGRPVLSAYAPLQVGGLHWALLAEISRDEALRALQRTDEIAGAIDADIGRTATTVVLGATALIVAVALWLAAAIARPLRRTAAALRSLAGGELRAALPTTRGDEIGQMEVALNQSLAGIRAALKAEQVSWPAVAAQRDEIERITAMVEHAPVAMFFADADGVLRYANPCGKTLLGRLNAYLPPGAGPGAELRRLLVAPEAFEQLRDSGQRQIVDWGPESLSQNLVTIRSHDGTLLGTLLSWELITERVAARRAAEAAAAHERAVAAALQLKVDALLDVVNAAAEGELRAHFDIDGNDAIAQVGTGLEQLLRGLRHSIASIDAHASTVAEAAQELNTLSQRLGEGAGSGAQQADQAADAADAVSQQMQSIAAAAEQMSATVQEIARNTTSASSVALEAVRSVGTFGEIIERLEASGSRIGKVIGLIDAIAEQTNLLALNATIEAARAGEAGKGFAVVAHEVKELAKETGKATADIAEAIAAIDAETRDVAAAAASIRTIIDNINVTQTGIAAAAEQQNTVTGDIARAVGEANQAVQEIARRLHILAGLTGDTRGAGLQLLDAAGALDGMAAGLQQSVGHFRY</sequence>
<dbReference type="CDD" id="cd18774">
    <property type="entry name" value="PDC2_HK_sensor"/>
    <property type="match status" value="1"/>
</dbReference>
<dbReference type="AlphaFoldDB" id="A0A317MZY1"/>
<comment type="subcellular location">
    <subcellularLocation>
        <location evidence="1">Membrane</location>
    </subcellularLocation>
</comment>
<dbReference type="Pfam" id="PF00015">
    <property type="entry name" value="MCPsignal"/>
    <property type="match status" value="1"/>
</dbReference>